<gene>
    <name evidence="1" type="ORF">PT974_04798</name>
</gene>
<name>A0ABR0SRH6_9HYPO</name>
<organism evidence="1 2">
    <name type="scientific">Cladobotryum mycophilum</name>
    <dbReference type="NCBI Taxonomy" id="491253"/>
    <lineage>
        <taxon>Eukaryota</taxon>
        <taxon>Fungi</taxon>
        <taxon>Dikarya</taxon>
        <taxon>Ascomycota</taxon>
        <taxon>Pezizomycotina</taxon>
        <taxon>Sordariomycetes</taxon>
        <taxon>Hypocreomycetidae</taxon>
        <taxon>Hypocreales</taxon>
        <taxon>Hypocreaceae</taxon>
        <taxon>Cladobotryum</taxon>
    </lineage>
</organism>
<comment type="caution">
    <text evidence="1">The sequence shown here is derived from an EMBL/GenBank/DDBJ whole genome shotgun (WGS) entry which is preliminary data.</text>
</comment>
<dbReference type="EMBL" id="JAVFKD010000010">
    <property type="protein sequence ID" value="KAK5994325.1"/>
    <property type="molecule type" value="Genomic_DNA"/>
</dbReference>
<dbReference type="Proteomes" id="UP001338125">
    <property type="component" value="Unassembled WGS sequence"/>
</dbReference>
<evidence type="ECO:0000313" key="1">
    <source>
        <dbReference type="EMBL" id="KAK5994325.1"/>
    </source>
</evidence>
<accession>A0ABR0SRH6</accession>
<evidence type="ECO:0000313" key="2">
    <source>
        <dbReference type="Proteomes" id="UP001338125"/>
    </source>
</evidence>
<sequence length="79" mass="9291">MNKRSIRTCQWYFFLGKEPHLLVKISVDDEREALLPYSSSICQAWDLAFWYNFAGEVKVSEDFSPMDHLSVVFGIWDII</sequence>
<keyword evidence="2" id="KW-1185">Reference proteome</keyword>
<proteinExistence type="predicted"/>
<reference evidence="1 2" key="1">
    <citation type="submission" date="2024-01" db="EMBL/GenBank/DDBJ databases">
        <title>Complete genome of Cladobotryum mycophilum ATHUM6906.</title>
        <authorList>
            <person name="Christinaki A.C."/>
            <person name="Myridakis A.I."/>
            <person name="Kouvelis V.N."/>
        </authorList>
    </citation>
    <scope>NUCLEOTIDE SEQUENCE [LARGE SCALE GENOMIC DNA]</scope>
    <source>
        <strain evidence="1 2">ATHUM6906</strain>
    </source>
</reference>
<protein>
    <submittedName>
        <fullName evidence="1">Uncharacterized protein</fullName>
    </submittedName>
</protein>